<evidence type="ECO:0000256" key="1">
    <source>
        <dbReference type="SAM" id="MobiDB-lite"/>
    </source>
</evidence>
<keyword evidence="3" id="KW-1185">Reference proteome</keyword>
<evidence type="ECO:0000313" key="3">
    <source>
        <dbReference type="Proteomes" id="UP000324091"/>
    </source>
</evidence>
<accession>A0A5C6PCN6</accession>
<sequence>MKPSRAESNKTQTSDTDPDDARLIPETCPSFLARGLCLAPRRLLSCQGLKLSAVLLCSQLRSPVWMEGDDFNTEAVMNICGK</sequence>
<protein>
    <submittedName>
        <fullName evidence="2">Uncharacterized protein</fullName>
    </submittedName>
</protein>
<comment type="caution">
    <text evidence="2">The sequence shown here is derived from an EMBL/GenBank/DDBJ whole genome shotgun (WGS) entry which is preliminary data.</text>
</comment>
<name>A0A5C6PCN6_9TELE</name>
<evidence type="ECO:0000313" key="2">
    <source>
        <dbReference type="EMBL" id="TWW76481.1"/>
    </source>
</evidence>
<dbReference type="Proteomes" id="UP000324091">
    <property type="component" value="Chromosome 13"/>
</dbReference>
<reference evidence="2 3" key="1">
    <citation type="submission" date="2019-04" db="EMBL/GenBank/DDBJ databases">
        <title>Chromosome genome assembly for Takifugu flavidus.</title>
        <authorList>
            <person name="Xiao S."/>
        </authorList>
    </citation>
    <scope>NUCLEOTIDE SEQUENCE [LARGE SCALE GENOMIC DNA]</scope>
    <source>
        <strain evidence="2">HTHZ2018</strain>
        <tissue evidence="2">Muscle</tissue>
    </source>
</reference>
<dbReference type="EMBL" id="RHFK02000005">
    <property type="protein sequence ID" value="TWW76481.1"/>
    <property type="molecule type" value="Genomic_DNA"/>
</dbReference>
<dbReference type="AlphaFoldDB" id="A0A5C6PCN6"/>
<gene>
    <name evidence="2" type="ORF">D4764_13G0011430</name>
</gene>
<proteinExistence type="predicted"/>
<organism evidence="2 3">
    <name type="scientific">Takifugu flavidus</name>
    <name type="common">sansaifugu</name>
    <dbReference type="NCBI Taxonomy" id="433684"/>
    <lineage>
        <taxon>Eukaryota</taxon>
        <taxon>Metazoa</taxon>
        <taxon>Chordata</taxon>
        <taxon>Craniata</taxon>
        <taxon>Vertebrata</taxon>
        <taxon>Euteleostomi</taxon>
        <taxon>Actinopterygii</taxon>
        <taxon>Neopterygii</taxon>
        <taxon>Teleostei</taxon>
        <taxon>Neoteleostei</taxon>
        <taxon>Acanthomorphata</taxon>
        <taxon>Eupercaria</taxon>
        <taxon>Tetraodontiformes</taxon>
        <taxon>Tetradontoidea</taxon>
        <taxon>Tetraodontidae</taxon>
        <taxon>Takifugu</taxon>
    </lineage>
</organism>
<feature type="region of interest" description="Disordered" evidence="1">
    <location>
        <begin position="1"/>
        <end position="22"/>
    </location>
</feature>